<protein>
    <submittedName>
        <fullName evidence="2">Uncharacterized protein</fullName>
    </submittedName>
</protein>
<feature type="compositionally biased region" description="Polar residues" evidence="1">
    <location>
        <begin position="63"/>
        <end position="74"/>
    </location>
</feature>
<dbReference type="EnsemblPlants" id="ORUFI04G07100.1">
    <property type="protein sequence ID" value="ORUFI04G07100.1"/>
    <property type="gene ID" value="ORUFI04G07100"/>
</dbReference>
<accession>A0A0E0P6R6</accession>
<keyword evidence="3" id="KW-1185">Reference proteome</keyword>
<evidence type="ECO:0000313" key="2">
    <source>
        <dbReference type="EnsemblPlants" id="ORUFI04G07100.1"/>
    </source>
</evidence>
<evidence type="ECO:0000313" key="3">
    <source>
        <dbReference type="Proteomes" id="UP000008022"/>
    </source>
</evidence>
<reference evidence="3" key="1">
    <citation type="submission" date="2013-06" db="EMBL/GenBank/DDBJ databases">
        <authorList>
            <person name="Zhao Q."/>
        </authorList>
    </citation>
    <scope>NUCLEOTIDE SEQUENCE</scope>
    <source>
        <strain evidence="3">cv. W1943</strain>
    </source>
</reference>
<sequence length="74" mass="8624">MNSRSEEAKHKNWKRDHVNEEFIVGRARSTVLEKMRRLEDTETHMHARNFNALPGGPGPWFNSRFTAADQSKTI</sequence>
<evidence type="ECO:0000256" key="1">
    <source>
        <dbReference type="SAM" id="MobiDB-lite"/>
    </source>
</evidence>
<name>A0A0E0P6R6_ORYRU</name>
<proteinExistence type="predicted"/>
<dbReference type="Gramene" id="ORUFI04G07100.1">
    <property type="protein sequence ID" value="ORUFI04G07100.1"/>
    <property type="gene ID" value="ORUFI04G07100"/>
</dbReference>
<dbReference type="AlphaFoldDB" id="A0A0E0P6R6"/>
<dbReference type="HOGENOM" id="CLU_2692111_0_0_1"/>
<dbReference type="Proteomes" id="UP000008022">
    <property type="component" value="Unassembled WGS sequence"/>
</dbReference>
<organism evidence="2 3">
    <name type="scientific">Oryza rufipogon</name>
    <name type="common">Brownbeard rice</name>
    <name type="synonym">Asian wild rice</name>
    <dbReference type="NCBI Taxonomy" id="4529"/>
    <lineage>
        <taxon>Eukaryota</taxon>
        <taxon>Viridiplantae</taxon>
        <taxon>Streptophyta</taxon>
        <taxon>Embryophyta</taxon>
        <taxon>Tracheophyta</taxon>
        <taxon>Spermatophyta</taxon>
        <taxon>Magnoliopsida</taxon>
        <taxon>Liliopsida</taxon>
        <taxon>Poales</taxon>
        <taxon>Poaceae</taxon>
        <taxon>BOP clade</taxon>
        <taxon>Oryzoideae</taxon>
        <taxon>Oryzeae</taxon>
        <taxon>Oryzinae</taxon>
        <taxon>Oryza</taxon>
    </lineage>
</organism>
<feature type="region of interest" description="Disordered" evidence="1">
    <location>
        <begin position="48"/>
        <end position="74"/>
    </location>
</feature>
<reference evidence="2" key="2">
    <citation type="submission" date="2015-06" db="UniProtKB">
        <authorList>
            <consortium name="EnsemblPlants"/>
        </authorList>
    </citation>
    <scope>IDENTIFICATION</scope>
</reference>